<accession>A0AAD3TXW6</accession>
<name>A0AAD3TXW6_9TREE</name>
<feature type="compositionally biased region" description="Pro residues" evidence="1">
    <location>
        <begin position="379"/>
        <end position="390"/>
    </location>
</feature>
<protein>
    <submittedName>
        <fullName evidence="2">Uncharacterized protein</fullName>
    </submittedName>
</protein>
<reference evidence="2" key="1">
    <citation type="journal article" date="2023" name="BMC Genomics">
        <title>Chromosome-level genome assemblies of Cutaneotrichosporon spp. (Trichosporonales, Basidiomycota) reveal imbalanced evolution between nucleotide sequences and chromosome synteny.</title>
        <authorList>
            <person name="Kobayashi Y."/>
            <person name="Kayamori A."/>
            <person name="Aoki K."/>
            <person name="Shiwa Y."/>
            <person name="Matsutani M."/>
            <person name="Fujita N."/>
            <person name="Sugita T."/>
            <person name="Iwasaki W."/>
            <person name="Tanaka N."/>
            <person name="Takashima M."/>
        </authorList>
    </citation>
    <scope>NUCLEOTIDE SEQUENCE</scope>
    <source>
        <strain evidence="2">HIS016</strain>
    </source>
</reference>
<feature type="compositionally biased region" description="Low complexity" evidence="1">
    <location>
        <begin position="146"/>
        <end position="158"/>
    </location>
</feature>
<dbReference type="EMBL" id="BTCM01000006">
    <property type="protein sequence ID" value="GMK58561.1"/>
    <property type="molecule type" value="Genomic_DNA"/>
</dbReference>
<dbReference type="Proteomes" id="UP001222932">
    <property type="component" value="Unassembled WGS sequence"/>
</dbReference>
<feature type="compositionally biased region" description="Pro residues" evidence="1">
    <location>
        <begin position="69"/>
        <end position="91"/>
    </location>
</feature>
<gene>
    <name evidence="2" type="ORF">CspeluHIS016_0600030</name>
</gene>
<feature type="compositionally biased region" description="Gly residues" evidence="1">
    <location>
        <begin position="460"/>
        <end position="471"/>
    </location>
</feature>
<feature type="region of interest" description="Disordered" evidence="1">
    <location>
        <begin position="51"/>
        <end position="478"/>
    </location>
</feature>
<dbReference type="AlphaFoldDB" id="A0AAD3TXW6"/>
<evidence type="ECO:0000313" key="2">
    <source>
        <dbReference type="EMBL" id="GMK58561.1"/>
    </source>
</evidence>
<comment type="caution">
    <text evidence="2">The sequence shown here is derived from an EMBL/GenBank/DDBJ whole genome shotgun (WGS) entry which is preliminary data.</text>
</comment>
<keyword evidence="3" id="KW-1185">Reference proteome</keyword>
<evidence type="ECO:0000256" key="1">
    <source>
        <dbReference type="SAM" id="MobiDB-lite"/>
    </source>
</evidence>
<feature type="compositionally biased region" description="Pro residues" evidence="1">
    <location>
        <begin position="405"/>
        <end position="425"/>
    </location>
</feature>
<feature type="compositionally biased region" description="Low complexity" evidence="1">
    <location>
        <begin position="264"/>
        <end position="274"/>
    </location>
</feature>
<evidence type="ECO:0000313" key="3">
    <source>
        <dbReference type="Proteomes" id="UP001222932"/>
    </source>
</evidence>
<feature type="compositionally biased region" description="Polar residues" evidence="1">
    <location>
        <begin position="200"/>
        <end position="215"/>
    </location>
</feature>
<organism evidence="2 3">
    <name type="scientific">Cutaneotrichosporon spelunceum</name>
    <dbReference type="NCBI Taxonomy" id="1672016"/>
    <lineage>
        <taxon>Eukaryota</taxon>
        <taxon>Fungi</taxon>
        <taxon>Dikarya</taxon>
        <taxon>Basidiomycota</taxon>
        <taxon>Agaricomycotina</taxon>
        <taxon>Tremellomycetes</taxon>
        <taxon>Trichosporonales</taxon>
        <taxon>Trichosporonaceae</taxon>
        <taxon>Cutaneotrichosporon</taxon>
    </lineage>
</organism>
<reference evidence="2" key="2">
    <citation type="submission" date="2023-06" db="EMBL/GenBank/DDBJ databases">
        <authorList>
            <person name="Kobayashi Y."/>
            <person name="Kayamori A."/>
            <person name="Aoki K."/>
            <person name="Shiwa Y."/>
            <person name="Fujita N."/>
            <person name="Sugita T."/>
            <person name="Iwasaki W."/>
            <person name="Tanaka N."/>
            <person name="Takashima M."/>
        </authorList>
    </citation>
    <scope>NUCLEOTIDE SEQUENCE</scope>
    <source>
        <strain evidence="2">HIS016</strain>
    </source>
</reference>
<feature type="compositionally biased region" description="Polar residues" evidence="1">
    <location>
        <begin position="321"/>
        <end position="331"/>
    </location>
</feature>
<feature type="compositionally biased region" description="Polar residues" evidence="1">
    <location>
        <begin position="130"/>
        <end position="145"/>
    </location>
</feature>
<feature type="compositionally biased region" description="Low complexity" evidence="1">
    <location>
        <begin position="368"/>
        <end position="378"/>
    </location>
</feature>
<proteinExistence type="predicted"/>
<sequence length="501" mass="52255">MSERRGSKGLAAPGLTGLANTTGRLLSTGAKELAKTKYGQSVGSFITATNASAGSNLSKPPKPQQHAPGAPPGPGHTIHAPPPSAMPPPMANQPYQGAYNSNGPSQNPYQQAHPQHPYPQQPYPQQQPAFNSPPQNQFNSQPLSHTSPPQTFNSSPPQQFSPPPNQFTHNQNQPQPSFPPPIQLPPTQNQSFSPPPQNPGHNSNASFSQGFQDGYSQYKPPAHTNTHSPPAPHTSPPLSNLPPHGIGPMSQPPTGQMGPHHTGSMHQHSPSIPHQSPPMPPQHPGSSLSLQSFPRPPHGGSMPQPSGLSMPYQPTGPQPQPSTNSYQQAPTQAIIAPLPPYTSSVSAPTQYKPHGGDAGQPWYNPYAGGSPQSSMSSPPTSPPLMGPPPAMVFAEPQSYYGPPQQHVPPQQPQPQPPQLPPPPQLPQHGPAQPAYAYQALLPGQAVPPGAIPVYAPATGGSSGGAGTGAGGKPHKDNKLSMLNSGLGVVSSGTQLITSFTN</sequence>
<feature type="region of interest" description="Disordered" evidence="1">
    <location>
        <begin position="1"/>
        <end position="21"/>
    </location>
</feature>
<feature type="compositionally biased region" description="Polar residues" evidence="1">
    <location>
        <begin position="93"/>
        <end position="107"/>
    </location>
</feature>
<feature type="compositionally biased region" description="Low complexity" evidence="1">
    <location>
        <begin position="166"/>
        <end position="175"/>
    </location>
</feature>